<feature type="compositionally biased region" description="Low complexity" evidence="1">
    <location>
        <begin position="18"/>
        <end position="28"/>
    </location>
</feature>
<dbReference type="Proteomes" id="UP000828390">
    <property type="component" value="Unassembled WGS sequence"/>
</dbReference>
<evidence type="ECO:0000256" key="1">
    <source>
        <dbReference type="SAM" id="MobiDB-lite"/>
    </source>
</evidence>
<name>A0A9D4JF49_DREPO</name>
<dbReference type="EMBL" id="JAIWYP010000006">
    <property type="protein sequence ID" value="KAH3807619.1"/>
    <property type="molecule type" value="Genomic_DNA"/>
</dbReference>
<dbReference type="AlphaFoldDB" id="A0A9D4JF49"/>
<reference evidence="2" key="2">
    <citation type="submission" date="2020-11" db="EMBL/GenBank/DDBJ databases">
        <authorList>
            <person name="McCartney M.A."/>
            <person name="Auch B."/>
            <person name="Kono T."/>
            <person name="Mallez S."/>
            <person name="Becker A."/>
            <person name="Gohl D.M."/>
            <person name="Silverstein K.A.T."/>
            <person name="Koren S."/>
            <person name="Bechman K.B."/>
            <person name="Herman A."/>
            <person name="Abrahante J.E."/>
            <person name="Garbe J."/>
        </authorList>
    </citation>
    <scope>NUCLEOTIDE SEQUENCE</scope>
    <source>
        <strain evidence="2">Duluth1</strain>
        <tissue evidence="2">Whole animal</tissue>
    </source>
</reference>
<sequence>MRLSLLPEIQRDRERAPSESLSPLPLSRDLPLARLPSRSLPLSLLSLLSLSFSRSEYHRPDRNLTET</sequence>
<organism evidence="2 3">
    <name type="scientific">Dreissena polymorpha</name>
    <name type="common">Zebra mussel</name>
    <name type="synonym">Mytilus polymorpha</name>
    <dbReference type="NCBI Taxonomy" id="45954"/>
    <lineage>
        <taxon>Eukaryota</taxon>
        <taxon>Metazoa</taxon>
        <taxon>Spiralia</taxon>
        <taxon>Lophotrochozoa</taxon>
        <taxon>Mollusca</taxon>
        <taxon>Bivalvia</taxon>
        <taxon>Autobranchia</taxon>
        <taxon>Heteroconchia</taxon>
        <taxon>Euheterodonta</taxon>
        <taxon>Imparidentia</taxon>
        <taxon>Neoheterodontei</taxon>
        <taxon>Myida</taxon>
        <taxon>Dreissenoidea</taxon>
        <taxon>Dreissenidae</taxon>
        <taxon>Dreissena</taxon>
    </lineage>
</organism>
<proteinExistence type="predicted"/>
<comment type="caution">
    <text evidence="2">The sequence shown here is derived from an EMBL/GenBank/DDBJ whole genome shotgun (WGS) entry which is preliminary data.</text>
</comment>
<protein>
    <submittedName>
        <fullName evidence="2">Uncharacterized protein</fullName>
    </submittedName>
</protein>
<evidence type="ECO:0000313" key="3">
    <source>
        <dbReference type="Proteomes" id="UP000828390"/>
    </source>
</evidence>
<feature type="region of interest" description="Disordered" evidence="1">
    <location>
        <begin position="1"/>
        <end position="28"/>
    </location>
</feature>
<keyword evidence="3" id="KW-1185">Reference proteome</keyword>
<gene>
    <name evidence="2" type="ORF">DPMN_135965</name>
</gene>
<accession>A0A9D4JF49</accession>
<reference evidence="2" key="1">
    <citation type="journal article" date="2019" name="bioRxiv">
        <title>The Genome of the Zebra Mussel, Dreissena polymorpha: A Resource for Invasive Species Research.</title>
        <authorList>
            <person name="McCartney M.A."/>
            <person name="Auch B."/>
            <person name="Kono T."/>
            <person name="Mallez S."/>
            <person name="Zhang Y."/>
            <person name="Obille A."/>
            <person name="Becker A."/>
            <person name="Abrahante J.E."/>
            <person name="Garbe J."/>
            <person name="Badalamenti J.P."/>
            <person name="Herman A."/>
            <person name="Mangelson H."/>
            <person name="Liachko I."/>
            <person name="Sullivan S."/>
            <person name="Sone E.D."/>
            <person name="Koren S."/>
            <person name="Silverstein K.A.T."/>
            <person name="Beckman K.B."/>
            <person name="Gohl D.M."/>
        </authorList>
    </citation>
    <scope>NUCLEOTIDE SEQUENCE</scope>
    <source>
        <strain evidence="2">Duluth1</strain>
        <tissue evidence="2">Whole animal</tissue>
    </source>
</reference>
<evidence type="ECO:0000313" key="2">
    <source>
        <dbReference type="EMBL" id="KAH3807619.1"/>
    </source>
</evidence>